<proteinExistence type="predicted"/>
<organism evidence="2 3">
    <name type="scientific">Chitinimonas lacunae</name>
    <dbReference type="NCBI Taxonomy" id="1963018"/>
    <lineage>
        <taxon>Bacteria</taxon>
        <taxon>Pseudomonadati</taxon>
        <taxon>Pseudomonadota</taxon>
        <taxon>Betaproteobacteria</taxon>
        <taxon>Neisseriales</taxon>
        <taxon>Chitinibacteraceae</taxon>
        <taxon>Chitinimonas</taxon>
    </lineage>
</organism>
<dbReference type="RefSeq" id="WP_378164181.1">
    <property type="nucleotide sequence ID" value="NZ_JBHSBU010000001.1"/>
</dbReference>
<dbReference type="EMBL" id="JBHSBU010000001">
    <property type="protein sequence ID" value="MFC4159916.1"/>
    <property type="molecule type" value="Genomic_DNA"/>
</dbReference>
<dbReference type="PROSITE" id="PS51186">
    <property type="entry name" value="GNAT"/>
    <property type="match status" value="1"/>
</dbReference>
<sequence>MHWHWTRLEQLSALQWHEIGLLRQSVFVVEQRCPYPDLDRLDPVSDHLLGHDEHGRLVAYLRLVPPGLKFDQPSLGRVVVAPTARRSRLGQALVAEGLAGHVARYPGRPNLIGAQAYLTSFYESLGFITVSDTYLEDEIPHLDMRWDPPAAVANS</sequence>
<evidence type="ECO:0000313" key="3">
    <source>
        <dbReference type="Proteomes" id="UP001595791"/>
    </source>
</evidence>
<keyword evidence="3" id="KW-1185">Reference proteome</keyword>
<evidence type="ECO:0000313" key="2">
    <source>
        <dbReference type="EMBL" id="MFC4159916.1"/>
    </source>
</evidence>
<dbReference type="InterPro" id="IPR016181">
    <property type="entry name" value="Acyl_CoA_acyltransferase"/>
</dbReference>
<dbReference type="InterPro" id="IPR000182">
    <property type="entry name" value="GNAT_dom"/>
</dbReference>
<reference evidence="3" key="1">
    <citation type="journal article" date="2019" name="Int. J. Syst. Evol. Microbiol.">
        <title>The Global Catalogue of Microorganisms (GCM) 10K type strain sequencing project: providing services to taxonomists for standard genome sequencing and annotation.</title>
        <authorList>
            <consortium name="The Broad Institute Genomics Platform"/>
            <consortium name="The Broad Institute Genome Sequencing Center for Infectious Disease"/>
            <person name="Wu L."/>
            <person name="Ma J."/>
        </authorList>
    </citation>
    <scope>NUCLEOTIDE SEQUENCE [LARGE SCALE GENOMIC DNA]</scope>
    <source>
        <strain evidence="3">LMG 29894</strain>
    </source>
</reference>
<dbReference type="Gene3D" id="3.40.630.30">
    <property type="match status" value="1"/>
</dbReference>
<feature type="domain" description="N-acetyltransferase" evidence="1">
    <location>
        <begin position="6"/>
        <end position="149"/>
    </location>
</feature>
<evidence type="ECO:0000259" key="1">
    <source>
        <dbReference type="PROSITE" id="PS51186"/>
    </source>
</evidence>
<accession>A0ABV8MSI3</accession>
<dbReference type="SUPFAM" id="SSF55729">
    <property type="entry name" value="Acyl-CoA N-acyltransferases (Nat)"/>
    <property type="match status" value="1"/>
</dbReference>
<name>A0ABV8MSI3_9NEIS</name>
<dbReference type="CDD" id="cd04301">
    <property type="entry name" value="NAT_SF"/>
    <property type="match status" value="1"/>
</dbReference>
<comment type="caution">
    <text evidence="2">The sequence shown here is derived from an EMBL/GenBank/DDBJ whole genome shotgun (WGS) entry which is preliminary data.</text>
</comment>
<dbReference type="Pfam" id="PF13673">
    <property type="entry name" value="Acetyltransf_10"/>
    <property type="match status" value="1"/>
</dbReference>
<dbReference type="Proteomes" id="UP001595791">
    <property type="component" value="Unassembled WGS sequence"/>
</dbReference>
<protein>
    <submittedName>
        <fullName evidence="2">GNAT family N-acetyltransferase</fullName>
    </submittedName>
</protein>
<gene>
    <name evidence="2" type="ORF">ACFOW7_11225</name>
</gene>